<dbReference type="InterPro" id="IPR037185">
    <property type="entry name" value="EmrE-like"/>
</dbReference>
<feature type="transmembrane region" description="Helical" evidence="10">
    <location>
        <begin position="82"/>
        <end position="100"/>
    </location>
</feature>
<name>A0ABU4BIT1_9NOCA</name>
<dbReference type="SUPFAM" id="SSF103481">
    <property type="entry name" value="Multidrug resistance efflux transporter EmrE"/>
    <property type="match status" value="1"/>
</dbReference>
<accession>A0ABU4BIT1</accession>
<dbReference type="RefSeq" id="WP_317566101.1">
    <property type="nucleotide sequence ID" value="NZ_JAWLJX010000009.1"/>
</dbReference>
<dbReference type="PANTHER" id="PTHR30561:SF1">
    <property type="entry name" value="MULTIDRUG TRANSPORTER EMRE"/>
    <property type="match status" value="1"/>
</dbReference>
<organism evidence="11 12">
    <name type="scientific">Rhodococcoides yunnanense</name>
    <dbReference type="NCBI Taxonomy" id="278209"/>
    <lineage>
        <taxon>Bacteria</taxon>
        <taxon>Bacillati</taxon>
        <taxon>Actinomycetota</taxon>
        <taxon>Actinomycetes</taxon>
        <taxon>Mycobacteriales</taxon>
        <taxon>Nocardiaceae</taxon>
        <taxon>Rhodococcoides</taxon>
    </lineage>
</organism>
<keyword evidence="3" id="KW-0813">Transport</keyword>
<reference evidence="11 12" key="1">
    <citation type="submission" date="2023-10" db="EMBL/GenBank/DDBJ databases">
        <title>Development of a sustainable strategy for remediation of hydrocarbon-contaminated territories based on the waste exchange concept.</title>
        <authorList>
            <person name="Krivoruchko A."/>
        </authorList>
    </citation>
    <scope>NUCLEOTIDE SEQUENCE [LARGE SCALE GENOMIC DNA]</scope>
    <source>
        <strain evidence="11 12">IEGM 1323</strain>
    </source>
</reference>
<evidence type="ECO:0000256" key="3">
    <source>
        <dbReference type="ARBA" id="ARBA00022448"/>
    </source>
</evidence>
<protein>
    <submittedName>
        <fullName evidence="11">SMR family transporter</fullName>
    </submittedName>
</protein>
<keyword evidence="6 10" id="KW-1133">Transmembrane helix</keyword>
<evidence type="ECO:0000256" key="9">
    <source>
        <dbReference type="RuleBase" id="RU003942"/>
    </source>
</evidence>
<keyword evidence="4" id="KW-1003">Cell membrane</keyword>
<evidence type="ECO:0000256" key="2">
    <source>
        <dbReference type="ARBA" id="ARBA00007822"/>
    </source>
</evidence>
<dbReference type="PANTHER" id="PTHR30561">
    <property type="entry name" value="SMR FAMILY PROTON-DEPENDENT DRUG EFFLUX TRANSPORTER SUGE"/>
    <property type="match status" value="1"/>
</dbReference>
<evidence type="ECO:0000256" key="8">
    <source>
        <dbReference type="ARBA" id="ARBA00023251"/>
    </source>
</evidence>
<evidence type="ECO:0000256" key="1">
    <source>
        <dbReference type="ARBA" id="ARBA00004651"/>
    </source>
</evidence>
<sequence>MIKWFLLAGAVVAELVGALTFKYALSHPAYLIIVATGFTAALLLLAEVLRRGVPLGVAYGLWGAAGVAITTMFSTVLYDEPLTPGLVVGITLIVAGVLAVEIGSHAAERAAIDAEPAAIEEAER</sequence>
<comment type="subcellular location">
    <subcellularLocation>
        <location evidence="1 9">Cell membrane</location>
        <topology evidence="1 9">Multi-pass membrane protein</topology>
    </subcellularLocation>
</comment>
<gene>
    <name evidence="11" type="ORF">R3P96_21790</name>
</gene>
<comment type="caution">
    <text evidence="11">The sequence shown here is derived from an EMBL/GenBank/DDBJ whole genome shotgun (WGS) entry which is preliminary data.</text>
</comment>
<feature type="transmembrane region" description="Helical" evidence="10">
    <location>
        <begin position="28"/>
        <end position="49"/>
    </location>
</feature>
<feature type="transmembrane region" description="Helical" evidence="10">
    <location>
        <begin position="56"/>
        <end position="76"/>
    </location>
</feature>
<evidence type="ECO:0000256" key="7">
    <source>
        <dbReference type="ARBA" id="ARBA00023136"/>
    </source>
</evidence>
<evidence type="ECO:0000256" key="5">
    <source>
        <dbReference type="ARBA" id="ARBA00022692"/>
    </source>
</evidence>
<dbReference type="Pfam" id="PF00893">
    <property type="entry name" value="Multi_Drug_Res"/>
    <property type="match status" value="1"/>
</dbReference>
<dbReference type="EMBL" id="JAWLJX010000009">
    <property type="protein sequence ID" value="MDV6263979.1"/>
    <property type="molecule type" value="Genomic_DNA"/>
</dbReference>
<dbReference type="InterPro" id="IPR000390">
    <property type="entry name" value="Small_drug/metabolite_transptr"/>
</dbReference>
<dbReference type="InterPro" id="IPR045324">
    <property type="entry name" value="Small_multidrug_res"/>
</dbReference>
<evidence type="ECO:0000256" key="10">
    <source>
        <dbReference type="SAM" id="Phobius"/>
    </source>
</evidence>
<evidence type="ECO:0000256" key="4">
    <source>
        <dbReference type="ARBA" id="ARBA00022475"/>
    </source>
</evidence>
<keyword evidence="5 9" id="KW-0812">Transmembrane</keyword>
<evidence type="ECO:0000313" key="11">
    <source>
        <dbReference type="EMBL" id="MDV6263979.1"/>
    </source>
</evidence>
<keyword evidence="8" id="KW-0046">Antibiotic resistance</keyword>
<keyword evidence="7 10" id="KW-0472">Membrane</keyword>
<dbReference type="Proteomes" id="UP001185755">
    <property type="component" value="Unassembled WGS sequence"/>
</dbReference>
<evidence type="ECO:0000256" key="6">
    <source>
        <dbReference type="ARBA" id="ARBA00022989"/>
    </source>
</evidence>
<proteinExistence type="inferred from homology"/>
<keyword evidence="12" id="KW-1185">Reference proteome</keyword>
<comment type="similarity">
    <text evidence="2">Belongs to the drug/metabolite transporter (DMT) superfamily. Small multidrug resistance (SMR) (TC 2.A.7.1) family. Mmr subfamily.</text>
</comment>
<evidence type="ECO:0000313" key="12">
    <source>
        <dbReference type="Proteomes" id="UP001185755"/>
    </source>
</evidence>
<dbReference type="Gene3D" id="1.10.3730.20">
    <property type="match status" value="1"/>
</dbReference>